<dbReference type="EMBL" id="CAJVPW010007226">
    <property type="protein sequence ID" value="CAG8578487.1"/>
    <property type="molecule type" value="Genomic_DNA"/>
</dbReference>
<evidence type="ECO:0000313" key="1">
    <source>
        <dbReference type="EMBL" id="CAG8578487.1"/>
    </source>
</evidence>
<keyword evidence="2" id="KW-1185">Reference proteome</keyword>
<accession>A0ACA9MHA5</accession>
<organism evidence="1 2">
    <name type="scientific">Cetraspora pellucida</name>
    <dbReference type="NCBI Taxonomy" id="1433469"/>
    <lineage>
        <taxon>Eukaryota</taxon>
        <taxon>Fungi</taxon>
        <taxon>Fungi incertae sedis</taxon>
        <taxon>Mucoromycota</taxon>
        <taxon>Glomeromycotina</taxon>
        <taxon>Glomeromycetes</taxon>
        <taxon>Diversisporales</taxon>
        <taxon>Gigasporaceae</taxon>
        <taxon>Cetraspora</taxon>
    </lineage>
</organism>
<name>A0ACA9MHA5_9GLOM</name>
<dbReference type="Proteomes" id="UP000789366">
    <property type="component" value="Unassembled WGS sequence"/>
</dbReference>
<protein>
    <submittedName>
        <fullName evidence="1">16661_t:CDS:1</fullName>
    </submittedName>
</protein>
<sequence length="148" mass="16981">MAHSYVGEQKSLVDKLYDDDVGGDVKDEADNDMGDNVNEDLHDLENYVESDVDDIVNDDMNTSVLLDEEDDDMALRPEQLEKLAKSEKIKEFLRDDKLREIIYHINFSSRNGNVEDLLDATKKNDEIFFKFTEEILDTVIGPKSFADI</sequence>
<proteinExistence type="predicted"/>
<gene>
    <name evidence="1" type="ORF">SPELUC_LOCUS6270</name>
</gene>
<reference evidence="1" key="1">
    <citation type="submission" date="2021-06" db="EMBL/GenBank/DDBJ databases">
        <authorList>
            <person name="Kallberg Y."/>
            <person name="Tangrot J."/>
            <person name="Rosling A."/>
        </authorList>
    </citation>
    <scope>NUCLEOTIDE SEQUENCE</scope>
    <source>
        <strain evidence="1">28 12/20/2015</strain>
    </source>
</reference>
<comment type="caution">
    <text evidence="1">The sequence shown here is derived from an EMBL/GenBank/DDBJ whole genome shotgun (WGS) entry which is preliminary data.</text>
</comment>
<evidence type="ECO:0000313" key="2">
    <source>
        <dbReference type="Proteomes" id="UP000789366"/>
    </source>
</evidence>